<keyword evidence="2" id="KW-1185">Reference proteome</keyword>
<proteinExistence type="predicted"/>
<feature type="chain" id="PRO_5036857220" evidence="1">
    <location>
        <begin position="20"/>
        <end position="89"/>
    </location>
</feature>
<reference evidence="3" key="1">
    <citation type="submission" date="2022-11" db="UniProtKB">
        <authorList>
            <consortium name="WormBaseParasite"/>
        </authorList>
    </citation>
    <scope>IDENTIFICATION</scope>
</reference>
<keyword evidence="1" id="KW-0732">Signal</keyword>
<protein>
    <submittedName>
        <fullName evidence="3">Uncharacterized protein</fullName>
    </submittedName>
</protein>
<dbReference type="WBParaSite" id="PDA_v2.g10964.t1">
    <property type="protein sequence ID" value="PDA_v2.g10964.t1"/>
    <property type="gene ID" value="PDA_v2.g10964"/>
</dbReference>
<sequence length="89" mass="9278">MKGYFIVFLCVIAITLVRCRTVGQALDAGINEVRQDAKAVGRVVTAPVRFVGHKASQAVSATRHAAGGVVEGAGSSLRHAGQHISGRHS</sequence>
<accession>A0A914NZR9</accession>
<feature type="signal peptide" evidence="1">
    <location>
        <begin position="1"/>
        <end position="19"/>
    </location>
</feature>
<name>A0A914NZR9_9BILA</name>
<evidence type="ECO:0000256" key="1">
    <source>
        <dbReference type="SAM" id="SignalP"/>
    </source>
</evidence>
<evidence type="ECO:0000313" key="3">
    <source>
        <dbReference type="WBParaSite" id="PDA_v2.g10964.t1"/>
    </source>
</evidence>
<dbReference type="Proteomes" id="UP000887578">
    <property type="component" value="Unplaced"/>
</dbReference>
<organism evidence="2 3">
    <name type="scientific">Panagrolaimus davidi</name>
    <dbReference type="NCBI Taxonomy" id="227884"/>
    <lineage>
        <taxon>Eukaryota</taxon>
        <taxon>Metazoa</taxon>
        <taxon>Ecdysozoa</taxon>
        <taxon>Nematoda</taxon>
        <taxon>Chromadorea</taxon>
        <taxon>Rhabditida</taxon>
        <taxon>Tylenchina</taxon>
        <taxon>Panagrolaimomorpha</taxon>
        <taxon>Panagrolaimoidea</taxon>
        <taxon>Panagrolaimidae</taxon>
        <taxon>Panagrolaimus</taxon>
    </lineage>
</organism>
<dbReference type="AlphaFoldDB" id="A0A914NZR9"/>
<evidence type="ECO:0000313" key="2">
    <source>
        <dbReference type="Proteomes" id="UP000887578"/>
    </source>
</evidence>